<dbReference type="EMBL" id="ML987228">
    <property type="protein sequence ID" value="KAF2240215.1"/>
    <property type="molecule type" value="Genomic_DNA"/>
</dbReference>
<evidence type="ECO:0000313" key="2">
    <source>
        <dbReference type="EMBL" id="KAF2240215.1"/>
    </source>
</evidence>
<evidence type="ECO:0000256" key="1">
    <source>
        <dbReference type="SAM" id="MobiDB-lite"/>
    </source>
</evidence>
<dbReference type="RefSeq" id="XP_033675219.1">
    <property type="nucleotide sequence ID" value="XM_033821275.1"/>
</dbReference>
<feature type="region of interest" description="Disordered" evidence="1">
    <location>
        <begin position="81"/>
        <end position="100"/>
    </location>
</feature>
<dbReference type="AlphaFoldDB" id="A0A6A6HQ18"/>
<dbReference type="GeneID" id="54574605"/>
<protein>
    <submittedName>
        <fullName evidence="2">Uncharacterized protein</fullName>
    </submittedName>
</protein>
<dbReference type="Proteomes" id="UP000800094">
    <property type="component" value="Unassembled WGS sequence"/>
</dbReference>
<evidence type="ECO:0000313" key="3">
    <source>
        <dbReference type="Proteomes" id="UP000800094"/>
    </source>
</evidence>
<reference evidence="2" key="1">
    <citation type="journal article" date="2020" name="Stud. Mycol.">
        <title>101 Dothideomycetes genomes: a test case for predicting lifestyles and emergence of pathogens.</title>
        <authorList>
            <person name="Haridas S."/>
            <person name="Albert R."/>
            <person name="Binder M."/>
            <person name="Bloem J."/>
            <person name="Labutti K."/>
            <person name="Salamov A."/>
            <person name="Andreopoulos B."/>
            <person name="Baker S."/>
            <person name="Barry K."/>
            <person name="Bills G."/>
            <person name="Bluhm B."/>
            <person name="Cannon C."/>
            <person name="Castanera R."/>
            <person name="Culley D."/>
            <person name="Daum C."/>
            <person name="Ezra D."/>
            <person name="Gonzalez J."/>
            <person name="Henrissat B."/>
            <person name="Kuo A."/>
            <person name="Liang C."/>
            <person name="Lipzen A."/>
            <person name="Lutzoni F."/>
            <person name="Magnuson J."/>
            <person name="Mondo S."/>
            <person name="Nolan M."/>
            <person name="Ohm R."/>
            <person name="Pangilinan J."/>
            <person name="Park H.-J."/>
            <person name="Ramirez L."/>
            <person name="Alfaro M."/>
            <person name="Sun H."/>
            <person name="Tritt A."/>
            <person name="Yoshinaga Y."/>
            <person name="Zwiers L.-H."/>
            <person name="Turgeon B."/>
            <person name="Goodwin S."/>
            <person name="Spatafora J."/>
            <person name="Crous P."/>
            <person name="Grigoriev I."/>
        </authorList>
    </citation>
    <scope>NUCLEOTIDE SEQUENCE</scope>
    <source>
        <strain evidence="2">CBS 122368</strain>
    </source>
</reference>
<proteinExistence type="predicted"/>
<organism evidence="2 3">
    <name type="scientific">Trematosphaeria pertusa</name>
    <dbReference type="NCBI Taxonomy" id="390896"/>
    <lineage>
        <taxon>Eukaryota</taxon>
        <taxon>Fungi</taxon>
        <taxon>Dikarya</taxon>
        <taxon>Ascomycota</taxon>
        <taxon>Pezizomycotina</taxon>
        <taxon>Dothideomycetes</taxon>
        <taxon>Pleosporomycetidae</taxon>
        <taxon>Pleosporales</taxon>
        <taxon>Massarineae</taxon>
        <taxon>Trematosphaeriaceae</taxon>
        <taxon>Trematosphaeria</taxon>
    </lineage>
</organism>
<sequence length="198" mass="21103">MPERARCGILPQRRTQLLWPTCTAVPPCTFLARAVSRALFDPSKDAAFAIRWLVAPSQLDLLNSTITIAIVPRLPIARPLPPEATRKSRSGLHSMLASPPTVPRITPRWCNRRGGASASQLSSCGPTCHHHSAAWLDFPVPAGGVSFGPISDASFGVMRPGLGPLTGPPTAAVGIPCPLCFEIWRLRGDTDARPAACS</sequence>
<name>A0A6A6HQ18_9PLEO</name>
<gene>
    <name evidence="2" type="ORF">BU26DRAFT_263486</name>
</gene>
<keyword evidence="3" id="KW-1185">Reference proteome</keyword>
<accession>A0A6A6HQ18</accession>